<dbReference type="InterPro" id="IPR002611">
    <property type="entry name" value="IstB_ATP-bd"/>
</dbReference>
<feature type="domain" description="AAA+ ATPase" evidence="1">
    <location>
        <begin position="102"/>
        <end position="236"/>
    </location>
</feature>
<evidence type="ECO:0000259" key="1">
    <source>
        <dbReference type="SMART" id="SM00382"/>
    </source>
</evidence>
<dbReference type="SUPFAM" id="SSF52540">
    <property type="entry name" value="P-loop containing nucleoside triphosphate hydrolases"/>
    <property type="match status" value="1"/>
</dbReference>
<reference evidence="2 3" key="1">
    <citation type="submission" date="2016-10" db="EMBL/GenBank/DDBJ databases">
        <authorList>
            <person name="de Groot N.N."/>
        </authorList>
    </citation>
    <scope>NUCLEOTIDE SEQUENCE [LARGE SCALE GENOMIC DNA]</scope>
    <source>
        <strain evidence="2 3">DSM 14045</strain>
    </source>
</reference>
<dbReference type="RefSeq" id="WP_074719265.1">
    <property type="nucleotide sequence ID" value="NZ_FNPG01000053.1"/>
</dbReference>
<dbReference type="AlphaFoldDB" id="A0A1H3N6C0"/>
<dbReference type="SMART" id="SM00382">
    <property type="entry name" value="AAA"/>
    <property type="match status" value="1"/>
</dbReference>
<evidence type="ECO:0000313" key="3">
    <source>
        <dbReference type="Proteomes" id="UP000183918"/>
    </source>
</evidence>
<dbReference type="EMBL" id="FNPG01000053">
    <property type="protein sequence ID" value="SDY84501.1"/>
    <property type="molecule type" value="Genomic_DNA"/>
</dbReference>
<dbReference type="Proteomes" id="UP000183918">
    <property type="component" value="Unassembled WGS sequence"/>
</dbReference>
<dbReference type="eggNOG" id="COG1484">
    <property type="taxonomic scope" value="Bacteria"/>
</dbReference>
<name>A0A1H3N6C0_9FIRM</name>
<accession>A0A1H3N6C0</accession>
<dbReference type="Gene3D" id="3.40.50.300">
    <property type="entry name" value="P-loop containing nucleotide triphosphate hydrolases"/>
    <property type="match status" value="1"/>
</dbReference>
<dbReference type="PANTHER" id="PTHR30050:SF4">
    <property type="entry name" value="ATP-BINDING PROTEIN RV3427C IN INSERTION SEQUENCE-RELATED"/>
    <property type="match status" value="1"/>
</dbReference>
<protein>
    <submittedName>
        <fullName evidence="2">DNA replication protein DnaC</fullName>
    </submittedName>
</protein>
<proteinExistence type="predicted"/>
<dbReference type="GO" id="GO:0006260">
    <property type="term" value="P:DNA replication"/>
    <property type="evidence" value="ECO:0007669"/>
    <property type="project" value="TreeGrafter"/>
</dbReference>
<dbReference type="InterPro" id="IPR027417">
    <property type="entry name" value="P-loop_NTPase"/>
</dbReference>
<dbReference type="PIRSF" id="PIRSF003073">
    <property type="entry name" value="DNAC_TnpB_IstB"/>
    <property type="match status" value="1"/>
</dbReference>
<organism evidence="2 3">
    <name type="scientific">Lachnobacterium bovis DSM 14045</name>
    <dbReference type="NCBI Taxonomy" id="1122142"/>
    <lineage>
        <taxon>Bacteria</taxon>
        <taxon>Bacillati</taxon>
        <taxon>Bacillota</taxon>
        <taxon>Clostridia</taxon>
        <taxon>Lachnospirales</taxon>
        <taxon>Lachnospiraceae</taxon>
        <taxon>Lachnobacterium</taxon>
    </lineage>
</organism>
<dbReference type="Pfam" id="PF01695">
    <property type="entry name" value="IstB_IS21"/>
    <property type="match status" value="1"/>
</dbReference>
<dbReference type="GO" id="GO:0005524">
    <property type="term" value="F:ATP binding"/>
    <property type="evidence" value="ECO:0007669"/>
    <property type="project" value="InterPro"/>
</dbReference>
<dbReference type="CDD" id="cd00009">
    <property type="entry name" value="AAA"/>
    <property type="match status" value="1"/>
</dbReference>
<dbReference type="STRING" id="1122142.SAMN02910414_02490"/>
<keyword evidence="3" id="KW-1185">Reference proteome</keyword>
<evidence type="ECO:0000313" key="2">
    <source>
        <dbReference type="EMBL" id="SDY84501.1"/>
    </source>
</evidence>
<feature type="non-terminal residue" evidence="2">
    <location>
        <position position="249"/>
    </location>
</feature>
<dbReference type="InterPro" id="IPR028350">
    <property type="entry name" value="DNAC/IstB-like"/>
</dbReference>
<dbReference type="PANTHER" id="PTHR30050">
    <property type="entry name" value="CHROMOSOMAL REPLICATION INITIATOR PROTEIN DNAA"/>
    <property type="match status" value="1"/>
</dbReference>
<gene>
    <name evidence="2" type="ORF">SAMN02910414_02490</name>
</gene>
<sequence length="249" mass="28603">MDVNIYNEIQSITSYLKLSITSQEVAQFCSDEAFNDEQIQAIADFLNHMKDLRHTHLVEMLKTMSRIPSREPKTFENFDFSRIHGKNVDTLKNLSSLSTLYAHKNLAFIGPQGVGKTHLAMAYGRLCFENEYKSYFLKATELNQKFTDARRQGRESAIINALVNPACLIIDEVGRCVFDKENTRMFFDVIDRRYSKDGPNNMIFTSNKSPDKWGEYFGEDSSLLCALDRIFDDAMVFMIKGNSYRGSKC</sequence>
<dbReference type="InterPro" id="IPR003593">
    <property type="entry name" value="AAA+_ATPase"/>
</dbReference>